<evidence type="ECO:0000256" key="1">
    <source>
        <dbReference type="ARBA" id="ARBA00004141"/>
    </source>
</evidence>
<dbReference type="Proteomes" id="UP000295083">
    <property type="component" value="Unassembled WGS sequence"/>
</dbReference>
<feature type="region of interest" description="Disordered" evidence="6">
    <location>
        <begin position="1"/>
        <end position="30"/>
    </location>
</feature>
<reference evidence="9 10" key="1">
    <citation type="submission" date="2018-11" db="EMBL/GenBank/DDBJ databases">
        <title>Genome sequence and assembly of Colletotrichum spinosum.</title>
        <authorList>
            <person name="Gan P."/>
            <person name="Shirasu K."/>
        </authorList>
    </citation>
    <scope>NUCLEOTIDE SEQUENCE [LARGE SCALE GENOMIC DNA]</scope>
    <source>
        <strain evidence="9 10">CBS 515.97</strain>
    </source>
</reference>
<accession>A0A4R8Q493</accession>
<dbReference type="PANTHER" id="PTHR43791">
    <property type="entry name" value="PERMEASE-RELATED"/>
    <property type="match status" value="1"/>
</dbReference>
<dbReference type="EMBL" id="QAPG01000069">
    <property type="protein sequence ID" value="TDZ33227.1"/>
    <property type="molecule type" value="Genomic_DNA"/>
</dbReference>
<dbReference type="InterPro" id="IPR020846">
    <property type="entry name" value="MFS_dom"/>
</dbReference>
<feature type="transmembrane region" description="Helical" evidence="7">
    <location>
        <begin position="228"/>
        <end position="248"/>
    </location>
</feature>
<comment type="subcellular location">
    <subcellularLocation>
        <location evidence="1">Membrane</location>
        <topology evidence="1">Multi-pass membrane protein</topology>
    </subcellularLocation>
</comment>
<dbReference type="AlphaFoldDB" id="A0A4R8Q493"/>
<feature type="domain" description="Major facilitator superfamily (MFS) profile" evidence="8">
    <location>
        <begin position="100"/>
        <end position="290"/>
    </location>
</feature>
<evidence type="ECO:0000313" key="10">
    <source>
        <dbReference type="Proteomes" id="UP000295083"/>
    </source>
</evidence>
<dbReference type="GO" id="GO:0022857">
    <property type="term" value="F:transmembrane transporter activity"/>
    <property type="evidence" value="ECO:0007669"/>
    <property type="project" value="InterPro"/>
</dbReference>
<sequence>MATVLARDPFAKGDASESSASFQGVPPLGAPKEEKRFWFQRSEGFDKYAIATQPSVFDDPDSAEKYQPRSDWENIHRFDPLARWTWSEEYALVRKVDFRIFLWAAISFMALELDRANISQANTDNMLGDLGMSTNDFNLGNTVFKLAFLCAELPSQLVSKWVGPDRWIPAQMTLWSIVASCQFWLSGRNSFIACRALLGLLQGGFIPDVILYLSYFYKHHELSLRLGFFWTAMSTADILSALLAYGLLHMRGLQGHEGWRWMFLLEGLLTLVIGILGFLLMPAGPCQTAS</sequence>
<keyword evidence="4 7" id="KW-1133">Transmembrane helix</keyword>
<evidence type="ECO:0000256" key="3">
    <source>
        <dbReference type="ARBA" id="ARBA00022692"/>
    </source>
</evidence>
<name>A0A4R8Q493_9PEZI</name>
<comment type="caution">
    <text evidence="9">The sequence shown here is derived from an EMBL/GenBank/DDBJ whole genome shotgun (WGS) entry which is preliminary data.</text>
</comment>
<feature type="transmembrane region" description="Helical" evidence="7">
    <location>
        <begin position="197"/>
        <end position="216"/>
    </location>
</feature>
<dbReference type="Gene3D" id="1.20.1250.20">
    <property type="entry name" value="MFS general substrate transporter like domains"/>
    <property type="match status" value="1"/>
</dbReference>
<dbReference type="PANTHER" id="PTHR43791:SF65">
    <property type="entry name" value="MAJOR FACILITATOR SUPERFAMILY (MFS) PROFILE DOMAIN-CONTAINING PROTEIN-RELATED"/>
    <property type="match status" value="1"/>
</dbReference>
<dbReference type="GO" id="GO:0016020">
    <property type="term" value="C:membrane"/>
    <property type="evidence" value="ECO:0007669"/>
    <property type="project" value="UniProtKB-SubCell"/>
</dbReference>
<keyword evidence="3 7" id="KW-0812">Transmembrane</keyword>
<evidence type="ECO:0000256" key="5">
    <source>
        <dbReference type="ARBA" id="ARBA00023136"/>
    </source>
</evidence>
<evidence type="ECO:0000256" key="7">
    <source>
        <dbReference type="SAM" id="Phobius"/>
    </source>
</evidence>
<keyword evidence="5 7" id="KW-0472">Membrane</keyword>
<feature type="transmembrane region" description="Helical" evidence="7">
    <location>
        <begin position="260"/>
        <end position="281"/>
    </location>
</feature>
<dbReference type="SUPFAM" id="SSF103473">
    <property type="entry name" value="MFS general substrate transporter"/>
    <property type="match status" value="1"/>
</dbReference>
<dbReference type="InterPro" id="IPR011701">
    <property type="entry name" value="MFS"/>
</dbReference>
<evidence type="ECO:0000256" key="6">
    <source>
        <dbReference type="SAM" id="MobiDB-lite"/>
    </source>
</evidence>
<dbReference type="Pfam" id="PF07690">
    <property type="entry name" value="MFS_1"/>
    <property type="match status" value="1"/>
</dbReference>
<evidence type="ECO:0000313" key="9">
    <source>
        <dbReference type="EMBL" id="TDZ33227.1"/>
    </source>
</evidence>
<dbReference type="InterPro" id="IPR036259">
    <property type="entry name" value="MFS_trans_sf"/>
</dbReference>
<keyword evidence="10" id="KW-1185">Reference proteome</keyword>
<dbReference type="PROSITE" id="PS50850">
    <property type="entry name" value="MFS"/>
    <property type="match status" value="1"/>
</dbReference>
<evidence type="ECO:0000256" key="2">
    <source>
        <dbReference type="ARBA" id="ARBA00022448"/>
    </source>
</evidence>
<dbReference type="FunFam" id="1.20.1250.20:FF:000106">
    <property type="entry name" value="MFS transporter, putative"/>
    <property type="match status" value="1"/>
</dbReference>
<evidence type="ECO:0000259" key="8">
    <source>
        <dbReference type="PROSITE" id="PS50850"/>
    </source>
</evidence>
<proteinExistence type="predicted"/>
<evidence type="ECO:0000256" key="4">
    <source>
        <dbReference type="ARBA" id="ARBA00022989"/>
    </source>
</evidence>
<protein>
    <submittedName>
        <fullName evidence="9">Putative transporter</fullName>
    </submittedName>
</protein>
<gene>
    <name evidence="9" type="ORF">C8035_v011492</name>
</gene>
<keyword evidence="2" id="KW-0813">Transport</keyword>
<organism evidence="9 10">
    <name type="scientific">Colletotrichum spinosum</name>
    <dbReference type="NCBI Taxonomy" id="1347390"/>
    <lineage>
        <taxon>Eukaryota</taxon>
        <taxon>Fungi</taxon>
        <taxon>Dikarya</taxon>
        <taxon>Ascomycota</taxon>
        <taxon>Pezizomycotina</taxon>
        <taxon>Sordariomycetes</taxon>
        <taxon>Hypocreomycetidae</taxon>
        <taxon>Glomerellales</taxon>
        <taxon>Glomerellaceae</taxon>
        <taxon>Colletotrichum</taxon>
        <taxon>Colletotrichum orbiculare species complex</taxon>
    </lineage>
</organism>